<proteinExistence type="predicted"/>
<evidence type="ECO:0000313" key="2">
    <source>
        <dbReference type="Proteomes" id="UP000828390"/>
    </source>
</evidence>
<comment type="caution">
    <text evidence="1">The sequence shown here is derived from an EMBL/GenBank/DDBJ whole genome shotgun (WGS) entry which is preliminary data.</text>
</comment>
<sequence length="73" mass="8771">MAACGLDEKQKDTWVETITDMMNEGSQIILRLPKIRRARIAHPEPIMWYSKKRVELELLCLRSWDRLRMRMVI</sequence>
<evidence type="ECO:0000313" key="1">
    <source>
        <dbReference type="EMBL" id="KAH3875236.1"/>
    </source>
</evidence>
<dbReference type="Proteomes" id="UP000828390">
    <property type="component" value="Unassembled WGS sequence"/>
</dbReference>
<reference evidence="1" key="2">
    <citation type="submission" date="2020-11" db="EMBL/GenBank/DDBJ databases">
        <authorList>
            <person name="McCartney M.A."/>
            <person name="Auch B."/>
            <person name="Kono T."/>
            <person name="Mallez S."/>
            <person name="Becker A."/>
            <person name="Gohl D.M."/>
            <person name="Silverstein K.A.T."/>
            <person name="Koren S."/>
            <person name="Bechman K.B."/>
            <person name="Herman A."/>
            <person name="Abrahante J.E."/>
            <person name="Garbe J."/>
        </authorList>
    </citation>
    <scope>NUCLEOTIDE SEQUENCE</scope>
    <source>
        <strain evidence="1">Duluth1</strain>
        <tissue evidence="1">Whole animal</tissue>
    </source>
</reference>
<gene>
    <name evidence="1" type="ORF">DPMN_038499</name>
</gene>
<accession>A0A9D4RNA2</accession>
<organism evidence="1 2">
    <name type="scientific">Dreissena polymorpha</name>
    <name type="common">Zebra mussel</name>
    <name type="synonym">Mytilus polymorpha</name>
    <dbReference type="NCBI Taxonomy" id="45954"/>
    <lineage>
        <taxon>Eukaryota</taxon>
        <taxon>Metazoa</taxon>
        <taxon>Spiralia</taxon>
        <taxon>Lophotrochozoa</taxon>
        <taxon>Mollusca</taxon>
        <taxon>Bivalvia</taxon>
        <taxon>Autobranchia</taxon>
        <taxon>Heteroconchia</taxon>
        <taxon>Euheterodonta</taxon>
        <taxon>Imparidentia</taxon>
        <taxon>Neoheterodontei</taxon>
        <taxon>Myida</taxon>
        <taxon>Dreissenoidea</taxon>
        <taxon>Dreissenidae</taxon>
        <taxon>Dreissena</taxon>
    </lineage>
</organism>
<keyword evidence="2" id="KW-1185">Reference proteome</keyword>
<protein>
    <submittedName>
        <fullName evidence="1">Uncharacterized protein</fullName>
    </submittedName>
</protein>
<dbReference type="AlphaFoldDB" id="A0A9D4RNA2"/>
<reference evidence="1" key="1">
    <citation type="journal article" date="2019" name="bioRxiv">
        <title>The Genome of the Zebra Mussel, Dreissena polymorpha: A Resource for Invasive Species Research.</title>
        <authorList>
            <person name="McCartney M.A."/>
            <person name="Auch B."/>
            <person name="Kono T."/>
            <person name="Mallez S."/>
            <person name="Zhang Y."/>
            <person name="Obille A."/>
            <person name="Becker A."/>
            <person name="Abrahante J.E."/>
            <person name="Garbe J."/>
            <person name="Badalamenti J.P."/>
            <person name="Herman A."/>
            <person name="Mangelson H."/>
            <person name="Liachko I."/>
            <person name="Sullivan S."/>
            <person name="Sone E.D."/>
            <person name="Koren S."/>
            <person name="Silverstein K.A.T."/>
            <person name="Beckman K.B."/>
            <person name="Gohl D.M."/>
        </authorList>
    </citation>
    <scope>NUCLEOTIDE SEQUENCE</scope>
    <source>
        <strain evidence="1">Duluth1</strain>
        <tissue evidence="1">Whole animal</tissue>
    </source>
</reference>
<name>A0A9D4RNA2_DREPO</name>
<dbReference type="EMBL" id="JAIWYP010000002">
    <property type="protein sequence ID" value="KAH3875236.1"/>
    <property type="molecule type" value="Genomic_DNA"/>
</dbReference>